<dbReference type="Proteomes" id="UP000006038">
    <property type="component" value="Chromosome 6"/>
</dbReference>
<protein>
    <submittedName>
        <fullName evidence="1">Uncharacterized protein</fullName>
    </submittedName>
</protein>
<evidence type="ECO:0000313" key="2">
    <source>
        <dbReference type="Proteomes" id="UP000006038"/>
    </source>
</evidence>
<reference evidence="1" key="1">
    <citation type="journal article" date="2013" name="Nat. Commun.">
        <title>Whole-genome sequencing of Oryza brachyantha reveals mechanisms underlying Oryza genome evolution.</title>
        <authorList>
            <person name="Chen J."/>
            <person name="Huang Q."/>
            <person name="Gao D."/>
            <person name="Wang J."/>
            <person name="Lang Y."/>
            <person name="Liu T."/>
            <person name="Li B."/>
            <person name="Bai Z."/>
            <person name="Luis Goicoechea J."/>
            <person name="Liang C."/>
            <person name="Chen C."/>
            <person name="Zhang W."/>
            <person name="Sun S."/>
            <person name="Liao Y."/>
            <person name="Zhang X."/>
            <person name="Yang L."/>
            <person name="Song C."/>
            <person name="Wang M."/>
            <person name="Shi J."/>
            <person name="Liu G."/>
            <person name="Liu J."/>
            <person name="Zhou H."/>
            <person name="Zhou W."/>
            <person name="Yu Q."/>
            <person name="An N."/>
            <person name="Chen Y."/>
            <person name="Cai Q."/>
            <person name="Wang B."/>
            <person name="Liu B."/>
            <person name="Min J."/>
            <person name="Huang Y."/>
            <person name="Wu H."/>
            <person name="Li Z."/>
            <person name="Zhang Y."/>
            <person name="Yin Y."/>
            <person name="Song W."/>
            <person name="Jiang J."/>
            <person name="Jackson S.A."/>
            <person name="Wing R.A."/>
            <person name="Wang J."/>
            <person name="Chen M."/>
        </authorList>
    </citation>
    <scope>NUCLEOTIDE SEQUENCE [LARGE SCALE GENOMIC DNA]</scope>
    <source>
        <strain evidence="1">cv. IRGC 101232</strain>
    </source>
</reference>
<name>J3MF40_ORYBR</name>
<dbReference type="HOGENOM" id="CLU_1087349_0_0_1"/>
<keyword evidence="2" id="KW-1185">Reference proteome</keyword>
<proteinExistence type="predicted"/>
<organism evidence="1">
    <name type="scientific">Oryza brachyantha</name>
    <name type="common">malo sina</name>
    <dbReference type="NCBI Taxonomy" id="4533"/>
    <lineage>
        <taxon>Eukaryota</taxon>
        <taxon>Viridiplantae</taxon>
        <taxon>Streptophyta</taxon>
        <taxon>Embryophyta</taxon>
        <taxon>Tracheophyta</taxon>
        <taxon>Spermatophyta</taxon>
        <taxon>Magnoliopsida</taxon>
        <taxon>Liliopsida</taxon>
        <taxon>Poales</taxon>
        <taxon>Poaceae</taxon>
        <taxon>BOP clade</taxon>
        <taxon>Oryzoideae</taxon>
        <taxon>Oryzeae</taxon>
        <taxon>Oryzinae</taxon>
        <taxon>Oryza</taxon>
    </lineage>
</organism>
<reference evidence="1" key="2">
    <citation type="submission" date="2013-04" db="UniProtKB">
        <authorList>
            <consortium name="EnsemblPlants"/>
        </authorList>
    </citation>
    <scope>IDENTIFICATION</scope>
</reference>
<dbReference type="AlphaFoldDB" id="J3MF40"/>
<sequence length="250" mass="27898">MAMHHHLSGAGAAAGGAAPPIVRFPRWTAGRPGLLAAGVRPIRRLKLAARPPAATTTTAGSPGPWFEPNDDTKVNVFKIIYHSASEALELMEQNTPRPRPPLDVAQMRKLFKDQLVQSASANATVSIIHSLLLSHWHMWNTYANVPIKEYNGRDMFLRDCAKSAYGNDGRIRDELLSTFDLSMDSMPTDDFDKDLIAAILYVSKVTWKYVGEYRERLLEQQPWNIYMDKVTEESEDDEDVDFPELGAGGI</sequence>
<evidence type="ECO:0000313" key="1">
    <source>
        <dbReference type="EnsemblPlants" id="OB06G26340.1"/>
    </source>
</evidence>
<dbReference type="Gramene" id="OB06G26340.1">
    <property type="protein sequence ID" value="OB06G26340.1"/>
    <property type="gene ID" value="OB06G26340"/>
</dbReference>
<accession>J3MF40</accession>
<dbReference type="EnsemblPlants" id="OB06G26340.1">
    <property type="protein sequence ID" value="OB06G26340.1"/>
    <property type="gene ID" value="OB06G26340"/>
</dbReference>